<dbReference type="InterPro" id="IPR027417">
    <property type="entry name" value="P-loop_NTPase"/>
</dbReference>
<proteinExistence type="predicted"/>
<evidence type="ECO:0000313" key="3">
    <source>
        <dbReference type="Proteomes" id="UP001595607"/>
    </source>
</evidence>
<keyword evidence="3" id="KW-1185">Reference proteome</keyword>
<gene>
    <name evidence="2" type="ORF">ACFONP_07945</name>
</gene>
<reference evidence="3" key="1">
    <citation type="journal article" date="2019" name="Int. J. Syst. Evol. Microbiol.">
        <title>The Global Catalogue of Microorganisms (GCM) 10K type strain sequencing project: providing services to taxonomists for standard genome sequencing and annotation.</title>
        <authorList>
            <consortium name="The Broad Institute Genomics Platform"/>
            <consortium name="The Broad Institute Genome Sequencing Center for Infectious Disease"/>
            <person name="Wu L."/>
            <person name="Ma J."/>
        </authorList>
    </citation>
    <scope>NUCLEOTIDE SEQUENCE [LARGE SCALE GENOMIC DNA]</scope>
    <source>
        <strain evidence="3">KCTC 22245</strain>
    </source>
</reference>
<sequence length="211" mass="23281">MSQQTALPFAPRVHGEAPYRPSPRQTEVGDALTRQAEALLRAPGGLTTLVLHGPEGAGKTRLLFELFGARPELPVEVLDVAEVGPMDLFAEINRSAAVRQVLVLEARIAPQRWYREAENVPPDLLSRLHASPQFHLDRPGADALFAVLCADLSLHGHKLNDAEARMVADRLPRHFGAPRAFCRALDRAGRQPSRRALLNWALERVHVAPKD</sequence>
<evidence type="ECO:0000313" key="2">
    <source>
        <dbReference type="EMBL" id="MFC3302662.1"/>
    </source>
</evidence>
<organism evidence="2 3">
    <name type="scientific">Parvularcula lutaonensis</name>
    <dbReference type="NCBI Taxonomy" id="491923"/>
    <lineage>
        <taxon>Bacteria</taxon>
        <taxon>Pseudomonadati</taxon>
        <taxon>Pseudomonadota</taxon>
        <taxon>Alphaproteobacteria</taxon>
        <taxon>Parvularculales</taxon>
        <taxon>Parvularculaceae</taxon>
        <taxon>Parvularcula</taxon>
    </lineage>
</organism>
<dbReference type="EMBL" id="JBHRVA010000002">
    <property type="protein sequence ID" value="MFC3302662.1"/>
    <property type="molecule type" value="Genomic_DNA"/>
</dbReference>
<evidence type="ECO:0008006" key="4">
    <source>
        <dbReference type="Google" id="ProtNLM"/>
    </source>
</evidence>
<evidence type="ECO:0000256" key="1">
    <source>
        <dbReference type="SAM" id="MobiDB-lite"/>
    </source>
</evidence>
<dbReference type="SUPFAM" id="SSF52540">
    <property type="entry name" value="P-loop containing nucleoside triphosphate hydrolases"/>
    <property type="match status" value="1"/>
</dbReference>
<feature type="region of interest" description="Disordered" evidence="1">
    <location>
        <begin position="1"/>
        <end position="27"/>
    </location>
</feature>
<accession>A0ABV7MCL7</accession>
<dbReference type="Proteomes" id="UP001595607">
    <property type="component" value="Unassembled WGS sequence"/>
</dbReference>
<protein>
    <recommendedName>
        <fullName evidence="4">ATP-binding protein</fullName>
    </recommendedName>
</protein>
<comment type="caution">
    <text evidence="2">The sequence shown here is derived from an EMBL/GenBank/DDBJ whole genome shotgun (WGS) entry which is preliminary data.</text>
</comment>
<dbReference type="RefSeq" id="WP_189571170.1">
    <property type="nucleotide sequence ID" value="NZ_BMXU01000001.1"/>
</dbReference>
<name>A0ABV7MCL7_9PROT</name>